<keyword evidence="3" id="KW-1185">Reference proteome</keyword>
<dbReference type="EMBL" id="CADCXU010035682">
    <property type="protein sequence ID" value="CAB0020747.1"/>
    <property type="molecule type" value="Genomic_DNA"/>
</dbReference>
<feature type="non-terminal residue" evidence="2">
    <location>
        <position position="55"/>
    </location>
</feature>
<gene>
    <name evidence="2" type="ORF">NTEN_LOCUS24298</name>
</gene>
<name>A0A6H5HUF3_9HEMI</name>
<dbReference type="AlphaFoldDB" id="A0A6H5HUF3"/>
<evidence type="ECO:0000313" key="3">
    <source>
        <dbReference type="Proteomes" id="UP000479000"/>
    </source>
</evidence>
<feature type="chain" id="PRO_5026207645" evidence="1">
    <location>
        <begin position="25"/>
        <end position="55"/>
    </location>
</feature>
<protein>
    <submittedName>
        <fullName evidence="2">Uncharacterized protein</fullName>
    </submittedName>
</protein>
<proteinExistence type="predicted"/>
<sequence length="55" mass="6179">MQMNTAMIVLAFPTVSIWLRIGNGSEDDHSIVYNPVIQHSPSLNIYAVSIYWLAT</sequence>
<organism evidence="2 3">
    <name type="scientific">Nesidiocoris tenuis</name>
    <dbReference type="NCBI Taxonomy" id="355587"/>
    <lineage>
        <taxon>Eukaryota</taxon>
        <taxon>Metazoa</taxon>
        <taxon>Ecdysozoa</taxon>
        <taxon>Arthropoda</taxon>
        <taxon>Hexapoda</taxon>
        <taxon>Insecta</taxon>
        <taxon>Pterygota</taxon>
        <taxon>Neoptera</taxon>
        <taxon>Paraneoptera</taxon>
        <taxon>Hemiptera</taxon>
        <taxon>Heteroptera</taxon>
        <taxon>Panheteroptera</taxon>
        <taxon>Cimicomorpha</taxon>
        <taxon>Miridae</taxon>
        <taxon>Dicyphina</taxon>
        <taxon>Nesidiocoris</taxon>
    </lineage>
</organism>
<dbReference type="Proteomes" id="UP000479000">
    <property type="component" value="Unassembled WGS sequence"/>
</dbReference>
<evidence type="ECO:0000256" key="1">
    <source>
        <dbReference type="SAM" id="SignalP"/>
    </source>
</evidence>
<feature type="signal peptide" evidence="1">
    <location>
        <begin position="1"/>
        <end position="24"/>
    </location>
</feature>
<accession>A0A6H5HUF3</accession>
<evidence type="ECO:0000313" key="2">
    <source>
        <dbReference type="EMBL" id="CAB0020747.1"/>
    </source>
</evidence>
<reference evidence="2 3" key="1">
    <citation type="submission" date="2020-02" db="EMBL/GenBank/DDBJ databases">
        <authorList>
            <person name="Ferguson B K."/>
        </authorList>
    </citation>
    <scope>NUCLEOTIDE SEQUENCE [LARGE SCALE GENOMIC DNA]</scope>
</reference>
<keyword evidence="1" id="KW-0732">Signal</keyword>